<dbReference type="RefSeq" id="WP_069977698.1">
    <property type="nucleotide sequence ID" value="NZ_CP017269.1"/>
</dbReference>
<sequence length="163" mass="19816">MNTNYVYQNKDAFSQKKVLNIKELESILKNLKQYEAKIKEIEIQIEEYKDMQGLCLKGINYENIIRTNNIFSKTEMQVMEDTELQNKIELLEYEKRHLERFIKRVWNAIDSLTELEKQIIQKKYIENKIWRYITFDINLEERQCREIKNKTLSKILNILKTSD</sequence>
<evidence type="ECO:0000313" key="3">
    <source>
        <dbReference type="Proteomes" id="UP000095743"/>
    </source>
</evidence>
<protein>
    <recommendedName>
        <fullName evidence="4">Sigma factor</fullName>
    </recommendedName>
</protein>
<dbReference type="EMBL" id="CP017269">
    <property type="protein sequence ID" value="AOT70677.1"/>
    <property type="molecule type" value="Genomic_DNA"/>
</dbReference>
<dbReference type="STRING" id="1424294.Gferi_14495"/>
<keyword evidence="3" id="KW-1185">Reference proteome</keyword>
<name>A0A1D8GIG3_9FIRM</name>
<dbReference type="OrthoDB" id="1952634at2"/>
<gene>
    <name evidence="2" type="ORF">Gferi_14495</name>
</gene>
<organism evidence="2 3">
    <name type="scientific">Geosporobacter ferrireducens</name>
    <dbReference type="NCBI Taxonomy" id="1424294"/>
    <lineage>
        <taxon>Bacteria</taxon>
        <taxon>Bacillati</taxon>
        <taxon>Bacillota</taxon>
        <taxon>Clostridia</taxon>
        <taxon>Peptostreptococcales</taxon>
        <taxon>Thermotaleaceae</taxon>
        <taxon>Geosporobacter</taxon>
    </lineage>
</organism>
<reference evidence="2 3" key="1">
    <citation type="submission" date="2016-09" db="EMBL/GenBank/DDBJ databases">
        <title>Genomic analysis reveals versatility of anaerobic energy metabolism of Geosporobacter ferrireducens IRF9 of phylum Firmicutes.</title>
        <authorList>
            <person name="Kim S.-J."/>
        </authorList>
    </citation>
    <scope>NUCLEOTIDE SEQUENCE [LARGE SCALE GENOMIC DNA]</scope>
    <source>
        <strain evidence="2 3">IRF9</strain>
    </source>
</reference>
<accession>A0A1D8GIG3</accession>
<evidence type="ECO:0008006" key="4">
    <source>
        <dbReference type="Google" id="ProtNLM"/>
    </source>
</evidence>
<proteinExistence type="predicted"/>
<evidence type="ECO:0000313" key="2">
    <source>
        <dbReference type="EMBL" id="AOT70677.1"/>
    </source>
</evidence>
<evidence type="ECO:0000256" key="1">
    <source>
        <dbReference type="SAM" id="Coils"/>
    </source>
</evidence>
<dbReference type="Proteomes" id="UP000095743">
    <property type="component" value="Chromosome"/>
</dbReference>
<feature type="coiled-coil region" evidence="1">
    <location>
        <begin position="24"/>
        <end position="51"/>
    </location>
</feature>
<keyword evidence="1" id="KW-0175">Coiled coil</keyword>
<dbReference type="AlphaFoldDB" id="A0A1D8GIG3"/>
<dbReference type="KEGG" id="gfe:Gferi_14495"/>